<organism evidence="5 6">
    <name type="scientific">Gloeothece citriformis (strain PCC 7424)</name>
    <name type="common">Cyanothece sp. (strain PCC 7424)</name>
    <dbReference type="NCBI Taxonomy" id="65393"/>
    <lineage>
        <taxon>Bacteria</taxon>
        <taxon>Bacillati</taxon>
        <taxon>Cyanobacteriota</taxon>
        <taxon>Cyanophyceae</taxon>
        <taxon>Oscillatoriophycideae</taxon>
        <taxon>Chroococcales</taxon>
        <taxon>Aphanothecaceae</taxon>
        <taxon>Gloeothece</taxon>
        <taxon>Gloeothece citriformis</taxon>
    </lineage>
</organism>
<dbReference type="InterPro" id="IPR011650">
    <property type="entry name" value="Peptidase_M20_dimer"/>
</dbReference>
<dbReference type="OrthoDB" id="9783294at2"/>
<feature type="domain" description="Peptidase M20 dimerisation" evidence="4">
    <location>
        <begin position="190"/>
        <end position="282"/>
    </location>
</feature>
<dbReference type="CDD" id="cd03885">
    <property type="entry name" value="M20_CPDG2"/>
    <property type="match status" value="1"/>
</dbReference>
<dbReference type="InterPro" id="IPR017150">
    <property type="entry name" value="Pept_M20_glutamate_carboxypep"/>
</dbReference>
<keyword evidence="6" id="KW-1185">Reference proteome</keyword>
<evidence type="ECO:0000259" key="4">
    <source>
        <dbReference type="Pfam" id="PF07687"/>
    </source>
</evidence>
<name>B7KIG6_GLOC7</name>
<gene>
    <name evidence="5" type="ordered locus">PCC7424_0916</name>
</gene>
<dbReference type="SUPFAM" id="SSF53187">
    <property type="entry name" value="Zn-dependent exopeptidases"/>
    <property type="match status" value="1"/>
</dbReference>
<dbReference type="PANTHER" id="PTHR43808:SF9">
    <property type="entry name" value="BLL0789 PROTEIN"/>
    <property type="match status" value="1"/>
</dbReference>
<dbReference type="PANTHER" id="PTHR43808">
    <property type="entry name" value="ACETYLORNITHINE DEACETYLASE"/>
    <property type="match status" value="1"/>
</dbReference>
<dbReference type="HOGENOM" id="CLU_021802_7_0_3"/>
<feature type="active site" description="Proton acceptor" evidence="3">
    <location>
        <position position="153"/>
    </location>
</feature>
<feature type="active site" evidence="3">
    <location>
        <position position="92"/>
    </location>
</feature>
<dbReference type="Gene3D" id="3.40.630.10">
    <property type="entry name" value="Zn peptidases"/>
    <property type="match status" value="1"/>
</dbReference>
<dbReference type="PIRSF" id="PIRSF037238">
    <property type="entry name" value="Carboxypeptidase_G2"/>
    <property type="match status" value="1"/>
</dbReference>
<dbReference type="KEGG" id="cyc:PCC7424_0916"/>
<dbReference type="RefSeq" id="WP_012598319.1">
    <property type="nucleotide sequence ID" value="NC_011729.1"/>
</dbReference>
<dbReference type="GO" id="GO:0016787">
    <property type="term" value="F:hydrolase activity"/>
    <property type="evidence" value="ECO:0007669"/>
    <property type="project" value="UniProtKB-KW"/>
</dbReference>
<keyword evidence="2" id="KW-0378">Hydrolase</keyword>
<dbReference type="EMBL" id="CP001291">
    <property type="protein sequence ID" value="ACK69372.1"/>
    <property type="molecule type" value="Genomic_DNA"/>
</dbReference>
<evidence type="ECO:0000256" key="2">
    <source>
        <dbReference type="ARBA" id="ARBA00022801"/>
    </source>
</evidence>
<dbReference type="InterPro" id="IPR002933">
    <property type="entry name" value="Peptidase_M20"/>
</dbReference>
<dbReference type="Pfam" id="PF07687">
    <property type="entry name" value="M20_dimer"/>
    <property type="match status" value="1"/>
</dbReference>
<dbReference type="Gene3D" id="3.30.70.360">
    <property type="match status" value="1"/>
</dbReference>
<evidence type="ECO:0000313" key="5">
    <source>
        <dbReference type="EMBL" id="ACK69372.1"/>
    </source>
</evidence>
<sequence>MIPLSTAHHLREYLYSRREEMIELLQQLVLIESPSVVPHTQEQVFRILQQAYQRRGYRVRRIQGHTTGGQFLAIPKEHQKHQPIQLLLGHSDTVWPLGSLEKMPLSMRQGKLYGPGSYDMKAGLVFMVFAIEALTAKDLNPKVAPIVFINSDEEIGSFESQHYIKRLAQKVDRAFVLEPSFGREGKLKTRRKGLGEYIIHIKGKASHAGLAPEKGVSAILELSYLVQKLFALNDPQKGITVNVGTIDGGIRPNVVAPESKAVVDVRVLTSEDAQYTDNLIRQLEPTLAGIEMVIEGGFDRPPMEKTPGNEKLWQLAQQAGWELGLDIDEATAGGGSDGNFTSLYTPTLDGMGAIGDEAHAPGEFIYLDSIIDRTALLSRLLLEPPLNLSHT</sequence>
<dbReference type="GO" id="GO:0046872">
    <property type="term" value="F:metal ion binding"/>
    <property type="evidence" value="ECO:0007669"/>
    <property type="project" value="UniProtKB-KW"/>
</dbReference>
<keyword evidence="1" id="KW-0479">Metal-binding</keyword>
<evidence type="ECO:0000313" key="6">
    <source>
        <dbReference type="Proteomes" id="UP000002384"/>
    </source>
</evidence>
<reference evidence="5" key="1">
    <citation type="submission" date="2008-12" db="EMBL/GenBank/DDBJ databases">
        <title>Complete sequence of chromosome Cyanothece sp. PCC 7424.</title>
        <authorList>
            <consortium name="US DOE Joint Genome Institute"/>
            <person name="Lucas S."/>
            <person name="Copeland A."/>
            <person name="Lapidus A."/>
            <person name="Glavina del Rio T."/>
            <person name="Dalin E."/>
            <person name="Tice H."/>
            <person name="Bruce D."/>
            <person name="Goodwin L."/>
            <person name="Pitluck S."/>
            <person name="Chertkov O."/>
            <person name="Brettin T."/>
            <person name="Detter J.C."/>
            <person name="Han C."/>
            <person name="Larimer F."/>
            <person name="Land M."/>
            <person name="Hauser L."/>
            <person name="Kyrpides N."/>
            <person name="Mikhailova N."/>
            <person name="Liberton M."/>
            <person name="Stoeckel J."/>
            <person name="Banerjee A."/>
            <person name="Singh A."/>
            <person name="Page L."/>
            <person name="Sato H."/>
            <person name="Zhao L."/>
            <person name="Sherman L."/>
            <person name="Pakrasi H."/>
            <person name="Richardson P."/>
        </authorList>
    </citation>
    <scope>NUCLEOTIDE SEQUENCE</scope>
    <source>
        <strain evidence="5">PCC 7424</strain>
    </source>
</reference>
<proteinExistence type="predicted"/>
<accession>B7KIG6</accession>
<evidence type="ECO:0000256" key="3">
    <source>
        <dbReference type="PIRSR" id="PIRSR037238-1"/>
    </source>
</evidence>
<dbReference type="InterPro" id="IPR050072">
    <property type="entry name" value="Peptidase_M20A"/>
</dbReference>
<dbReference type="InterPro" id="IPR036264">
    <property type="entry name" value="Bact_exopeptidase_dim_dom"/>
</dbReference>
<evidence type="ECO:0000256" key="1">
    <source>
        <dbReference type="ARBA" id="ARBA00022723"/>
    </source>
</evidence>
<dbReference type="Pfam" id="PF01546">
    <property type="entry name" value="Peptidase_M20"/>
    <property type="match status" value="1"/>
</dbReference>
<dbReference type="AlphaFoldDB" id="B7KIG6"/>
<dbReference type="STRING" id="65393.PCC7424_0916"/>
<protein>
    <submittedName>
        <fullName evidence="5">Peptidase M20</fullName>
    </submittedName>
</protein>
<dbReference type="Proteomes" id="UP000002384">
    <property type="component" value="Chromosome"/>
</dbReference>
<dbReference type="eggNOG" id="COG0624">
    <property type="taxonomic scope" value="Bacteria"/>
</dbReference>
<dbReference type="SUPFAM" id="SSF55031">
    <property type="entry name" value="Bacterial exopeptidase dimerisation domain"/>
    <property type="match status" value="1"/>
</dbReference>